<evidence type="ECO:0000313" key="2">
    <source>
        <dbReference type="EMBL" id="MYC94536.1"/>
    </source>
</evidence>
<dbReference type="AlphaFoldDB" id="A0A6B1D4M3"/>
<feature type="domain" description="Gfo/Idh/MocA-like oxidoreductase N-terminal" evidence="1">
    <location>
        <begin position="28"/>
        <end position="116"/>
    </location>
</feature>
<accession>A0A6B1D4M3</accession>
<evidence type="ECO:0000259" key="1">
    <source>
        <dbReference type="Pfam" id="PF01408"/>
    </source>
</evidence>
<dbReference type="SUPFAM" id="SSF51735">
    <property type="entry name" value="NAD(P)-binding Rossmann-fold domains"/>
    <property type="match status" value="1"/>
</dbReference>
<dbReference type="InterPro" id="IPR051317">
    <property type="entry name" value="Gfo/Idh/MocA_oxidoreduct"/>
</dbReference>
<dbReference type="InterPro" id="IPR000683">
    <property type="entry name" value="Gfo/Idh/MocA-like_OxRdtase_N"/>
</dbReference>
<protein>
    <recommendedName>
        <fullName evidence="1">Gfo/Idh/MocA-like oxidoreductase N-terminal domain-containing protein</fullName>
    </recommendedName>
</protein>
<gene>
    <name evidence="2" type="ORF">F4X14_06145</name>
</gene>
<dbReference type="EMBL" id="VXMH01000028">
    <property type="protein sequence ID" value="MYC94536.1"/>
    <property type="molecule type" value="Genomic_DNA"/>
</dbReference>
<dbReference type="PANTHER" id="PTHR43708">
    <property type="entry name" value="CONSERVED EXPRESSED OXIDOREDUCTASE (EUROFUNG)"/>
    <property type="match status" value="1"/>
</dbReference>
<sequence length="305" mass="33012">MLKIGIAALDTSHPGRWVPILQEWDSVAVVACWDGGSVRPPGYAKQFAAEHNIPEVVPVLTDLIPLVDVVFVQGCNWDLHVERVKPFVEAGKGVYIDKPLAGNVADLQQLKAWAAQGADIIGGSSLRCCEEVKRIHAQTQGSDLHTIFASGPNDFFNYGIHVIEMVQGVIGRERSSPAVAVTHLGSHGSERLLVDYASGLQVVLELQAAGGFFLSISAASGHWSATVESSFYRALLQDVVAHFQGKRPFPADIDLMCEAVMVLLAGRESMSRGRLTRVRIDELPADAPGFDGHSFTEEYRASGQL</sequence>
<organism evidence="2">
    <name type="scientific">Caldilineaceae bacterium SB0661_bin_32</name>
    <dbReference type="NCBI Taxonomy" id="2605255"/>
    <lineage>
        <taxon>Bacteria</taxon>
        <taxon>Bacillati</taxon>
        <taxon>Chloroflexota</taxon>
        <taxon>Caldilineae</taxon>
        <taxon>Caldilineales</taxon>
        <taxon>Caldilineaceae</taxon>
    </lineage>
</organism>
<dbReference type="Gene3D" id="3.40.50.720">
    <property type="entry name" value="NAD(P)-binding Rossmann-like Domain"/>
    <property type="match status" value="1"/>
</dbReference>
<proteinExistence type="predicted"/>
<dbReference type="Pfam" id="PF01408">
    <property type="entry name" value="GFO_IDH_MocA"/>
    <property type="match status" value="1"/>
</dbReference>
<comment type="caution">
    <text evidence="2">The sequence shown here is derived from an EMBL/GenBank/DDBJ whole genome shotgun (WGS) entry which is preliminary data.</text>
</comment>
<dbReference type="PANTHER" id="PTHR43708:SF4">
    <property type="entry name" value="OXIDOREDUCTASE YCEM-RELATED"/>
    <property type="match status" value="1"/>
</dbReference>
<dbReference type="InterPro" id="IPR036291">
    <property type="entry name" value="NAD(P)-bd_dom_sf"/>
</dbReference>
<dbReference type="GO" id="GO:0000166">
    <property type="term" value="F:nucleotide binding"/>
    <property type="evidence" value="ECO:0007669"/>
    <property type="project" value="InterPro"/>
</dbReference>
<name>A0A6B1D4M3_9CHLR</name>
<reference evidence="2" key="1">
    <citation type="submission" date="2019-09" db="EMBL/GenBank/DDBJ databases">
        <title>Characterisation of the sponge microbiome using genome-centric metagenomics.</title>
        <authorList>
            <person name="Engelberts J.P."/>
            <person name="Robbins S.J."/>
            <person name="De Goeij J.M."/>
            <person name="Aranda M."/>
            <person name="Bell S.C."/>
            <person name="Webster N.S."/>
        </authorList>
    </citation>
    <scope>NUCLEOTIDE SEQUENCE</scope>
    <source>
        <strain evidence="2">SB0661_bin_32</strain>
    </source>
</reference>